<gene>
    <name evidence="1" type="ORF">LEP1GSC188_0640</name>
</gene>
<protein>
    <submittedName>
        <fullName evidence="1">Uncharacterized protein</fullName>
    </submittedName>
</protein>
<reference evidence="1 2" key="1">
    <citation type="submission" date="2013-01" db="EMBL/GenBank/DDBJ databases">
        <authorList>
            <person name="Harkins D.M."/>
            <person name="Durkin A.S."/>
            <person name="Brinkac L.M."/>
            <person name="Haft D.H."/>
            <person name="Selengut J.D."/>
            <person name="Sanka R."/>
            <person name="DePew J."/>
            <person name="Purushe J."/>
            <person name="Tulsiani S.M."/>
            <person name="Graham G.C."/>
            <person name="Burns M.-A."/>
            <person name="Dohnt M.F."/>
            <person name="Smythe L.D."/>
            <person name="McKay D.B."/>
            <person name="Craig S.B."/>
            <person name="Vinetz J.M."/>
            <person name="Sutton G.G."/>
            <person name="Nierman W.C."/>
            <person name="Fouts D.E."/>
        </authorList>
    </citation>
    <scope>NUCLEOTIDE SEQUENCE [LARGE SCALE GENOMIC DNA]</scope>
    <source>
        <strain evidence="1 2">LT2116</strain>
    </source>
</reference>
<comment type="caution">
    <text evidence="1">The sequence shown here is derived from an EMBL/GenBank/DDBJ whole genome shotgun (WGS) entry which is preliminary data.</text>
</comment>
<dbReference type="Proteomes" id="UP000011770">
    <property type="component" value="Unassembled WGS sequence"/>
</dbReference>
<proteinExistence type="predicted"/>
<accession>M3H041</accession>
<evidence type="ECO:0000313" key="1">
    <source>
        <dbReference type="EMBL" id="EMF82526.1"/>
    </source>
</evidence>
<evidence type="ECO:0000313" key="2">
    <source>
        <dbReference type="Proteomes" id="UP000011770"/>
    </source>
</evidence>
<dbReference type="EMBL" id="AHOR02000021">
    <property type="protein sequence ID" value="EMF82526.1"/>
    <property type="molecule type" value="Genomic_DNA"/>
</dbReference>
<name>M3H041_9LEPT</name>
<dbReference type="AlphaFoldDB" id="M3H041"/>
<organism evidence="1 2">
    <name type="scientific">Leptospira weilii serovar Topaz str. LT2116</name>
    <dbReference type="NCBI Taxonomy" id="1088540"/>
    <lineage>
        <taxon>Bacteria</taxon>
        <taxon>Pseudomonadati</taxon>
        <taxon>Spirochaetota</taxon>
        <taxon>Spirochaetia</taxon>
        <taxon>Leptospirales</taxon>
        <taxon>Leptospiraceae</taxon>
        <taxon>Leptospira</taxon>
    </lineage>
</organism>
<sequence length="288" mass="33047">MSSVLRFSNIQLFLTGSYVYCISRTFLLKKNKELRLEKNSILGSILSAEEFSENVSSNTKGLREKLQKSFDILRSDILESSSALFINESRIPFITDVILTYCLESKTQNPNTFKNLNIIFDRENIAYLERENSWDFALCLKVVSEHSGDGLLFLGQKVGGGLYAEEEIETAKAAVSWMLFSLFMESNSMVLSFLQRKHMEEQRISDYKTRQILHDEVLPEIHSSILILSQIKNESASLEQIQLLTNLHKRVSSFLRELPDTSLEIARLGLIDALMRLIGSEFEISWFH</sequence>